<reference evidence="2" key="1">
    <citation type="journal article" date="2020" name="bioRxiv">
        <title>Comparative genomics of Chlamydomonas.</title>
        <authorList>
            <person name="Craig R.J."/>
            <person name="Hasan A.R."/>
            <person name="Ness R.W."/>
            <person name="Keightley P.D."/>
        </authorList>
    </citation>
    <scope>NUCLEOTIDE SEQUENCE</scope>
    <source>
        <strain evidence="2">SAG 7.73</strain>
    </source>
</reference>
<name>A0A835SWL6_CHLIN</name>
<feature type="compositionally biased region" description="Polar residues" evidence="1">
    <location>
        <begin position="1"/>
        <end position="37"/>
    </location>
</feature>
<dbReference type="AlphaFoldDB" id="A0A835SWL6"/>
<evidence type="ECO:0000256" key="1">
    <source>
        <dbReference type="SAM" id="MobiDB-lite"/>
    </source>
</evidence>
<accession>A0A835SWL6</accession>
<comment type="caution">
    <text evidence="2">The sequence shown here is derived from an EMBL/GenBank/DDBJ whole genome shotgun (WGS) entry which is preliminary data.</text>
</comment>
<keyword evidence="3" id="KW-1185">Reference proteome</keyword>
<proteinExistence type="predicted"/>
<evidence type="ECO:0000313" key="3">
    <source>
        <dbReference type="Proteomes" id="UP000650467"/>
    </source>
</evidence>
<feature type="region of interest" description="Disordered" evidence="1">
    <location>
        <begin position="1"/>
        <end position="171"/>
    </location>
</feature>
<gene>
    <name evidence="2" type="ORF">HXX76_008561</name>
</gene>
<sequence>MSANTTRAPGSQQAPHSRNNEAAQPGAPNTQQLSGSRPATAEGAVMGASTAEQPAAAGAEAGGVPAGASRLEPREQRQQRTAADQEPAATSEVPAAEIGVVGAPAVHSEQEAAAEGRRQRVAGGAGVPRCRDCPVSSLPHPIPPAQFRDLGAPEPGSAVKHVPGPRAMPRH</sequence>
<dbReference type="EMBL" id="JAEHOC010000020">
    <property type="protein sequence ID" value="KAG2432827.1"/>
    <property type="molecule type" value="Genomic_DNA"/>
</dbReference>
<evidence type="ECO:0000313" key="2">
    <source>
        <dbReference type="EMBL" id="KAG2432827.1"/>
    </source>
</evidence>
<dbReference type="Proteomes" id="UP000650467">
    <property type="component" value="Unassembled WGS sequence"/>
</dbReference>
<protein>
    <submittedName>
        <fullName evidence="2">Uncharacterized protein</fullName>
    </submittedName>
</protein>
<feature type="compositionally biased region" description="Basic and acidic residues" evidence="1">
    <location>
        <begin position="108"/>
        <end position="118"/>
    </location>
</feature>
<feature type="compositionally biased region" description="Low complexity" evidence="1">
    <location>
        <begin position="47"/>
        <end position="59"/>
    </location>
</feature>
<organism evidence="2 3">
    <name type="scientific">Chlamydomonas incerta</name>
    <dbReference type="NCBI Taxonomy" id="51695"/>
    <lineage>
        <taxon>Eukaryota</taxon>
        <taxon>Viridiplantae</taxon>
        <taxon>Chlorophyta</taxon>
        <taxon>core chlorophytes</taxon>
        <taxon>Chlorophyceae</taxon>
        <taxon>CS clade</taxon>
        <taxon>Chlamydomonadales</taxon>
        <taxon>Chlamydomonadaceae</taxon>
        <taxon>Chlamydomonas</taxon>
    </lineage>
</organism>